<evidence type="ECO:0000256" key="2">
    <source>
        <dbReference type="ARBA" id="ARBA00022598"/>
    </source>
</evidence>
<evidence type="ECO:0000313" key="7">
    <source>
        <dbReference type="EMBL" id="KAA8578290.1"/>
    </source>
</evidence>
<dbReference type="Pfam" id="PF00501">
    <property type="entry name" value="AMP-binding"/>
    <property type="match status" value="1"/>
</dbReference>
<dbReference type="GO" id="GO:0004467">
    <property type="term" value="F:long-chain fatty acid-CoA ligase activity"/>
    <property type="evidence" value="ECO:0007669"/>
    <property type="project" value="TreeGrafter"/>
</dbReference>
<name>A0A5J5CE87_9PERO</name>
<comment type="catalytic activity">
    <reaction evidence="5">
        <text>tetracosanoate + ATP + CoA = tetracosanoyl-CoA + AMP + diphosphate</text>
        <dbReference type="Rhea" id="RHEA:33639"/>
        <dbReference type="ChEBI" id="CHEBI:30616"/>
        <dbReference type="ChEBI" id="CHEBI:31014"/>
        <dbReference type="ChEBI" id="CHEBI:33019"/>
        <dbReference type="ChEBI" id="CHEBI:57287"/>
        <dbReference type="ChEBI" id="CHEBI:65052"/>
        <dbReference type="ChEBI" id="CHEBI:456215"/>
    </reaction>
    <physiologicalReaction direction="left-to-right" evidence="5">
        <dbReference type="Rhea" id="RHEA:33640"/>
    </physiologicalReaction>
</comment>
<gene>
    <name evidence="7" type="ORF">FQN60_004494</name>
</gene>
<dbReference type="GO" id="GO:0005886">
    <property type="term" value="C:plasma membrane"/>
    <property type="evidence" value="ECO:0007669"/>
    <property type="project" value="TreeGrafter"/>
</dbReference>
<sequence length="333" mass="37848">MTSHTQHPQVHTLLDRWPAPRTSRYRRSYAPPPLRSPTLHLHLWDHWAPKAAVITHLQSLKAAAGFWAFGATQEDVMYICLPLYHSAASLIGIGGTIELGATCVLKKKFSASQFWKDCRKHDVTVFQYIGELCRYLCNQPKTDEDKVHKVRMGVGNGLRQDVWREFHSRFGNVRMCEVYGSTEGNLCFMNHIGKIGTVGRSNFFYRLLFKYDLIKYDMVKDEPVTDQNGFCQRVEMGETGLLLSKVGATSPFFGYAGSKQLTEKKLMRNVWKGENVATTEVTETLGMVDFIQEVNVYGVEIQGHEGRAGMAAMIVRPGHAFDGRSCFITRRWK</sequence>
<dbReference type="Gene3D" id="3.40.50.12780">
    <property type="entry name" value="N-terminal domain of ligase-like"/>
    <property type="match status" value="1"/>
</dbReference>
<feature type="domain" description="AMP-dependent synthetase/ligase" evidence="6">
    <location>
        <begin position="49"/>
        <end position="201"/>
    </location>
</feature>
<keyword evidence="8" id="KW-1185">Reference proteome</keyword>
<dbReference type="EMBL" id="VOFY01000877">
    <property type="protein sequence ID" value="KAA8578290.1"/>
    <property type="molecule type" value="Genomic_DNA"/>
</dbReference>
<dbReference type="InterPro" id="IPR042099">
    <property type="entry name" value="ANL_N_sf"/>
</dbReference>
<dbReference type="PANTHER" id="PTHR43107">
    <property type="entry name" value="LONG-CHAIN FATTY ACID TRANSPORT PROTEIN"/>
    <property type="match status" value="1"/>
</dbReference>
<keyword evidence="2" id="KW-0436">Ligase</keyword>
<dbReference type="AlphaFoldDB" id="A0A5J5CE87"/>
<evidence type="ECO:0000256" key="1">
    <source>
        <dbReference type="ARBA" id="ARBA00006432"/>
    </source>
</evidence>
<dbReference type="PANTHER" id="PTHR43107:SF10">
    <property type="entry name" value="LONG-CHAIN FATTY ACID TRANSPORT PROTEIN 6"/>
    <property type="match status" value="1"/>
</dbReference>
<comment type="similarity">
    <text evidence="1">Belongs to the ATP-dependent AMP-binding enzyme family.</text>
</comment>
<dbReference type="InterPro" id="IPR000873">
    <property type="entry name" value="AMP-dep_synth/lig_dom"/>
</dbReference>
<dbReference type="Proteomes" id="UP000327493">
    <property type="component" value="Unassembled WGS sequence"/>
</dbReference>
<evidence type="ECO:0000256" key="4">
    <source>
        <dbReference type="ARBA" id="ARBA00041297"/>
    </source>
</evidence>
<accession>A0A5J5CE87</accession>
<dbReference type="GO" id="GO:0005324">
    <property type="term" value="F:long-chain fatty acid transmembrane transporter activity"/>
    <property type="evidence" value="ECO:0007669"/>
    <property type="project" value="TreeGrafter"/>
</dbReference>
<evidence type="ECO:0000256" key="3">
    <source>
        <dbReference type="ARBA" id="ARBA00036527"/>
    </source>
</evidence>
<dbReference type="GO" id="GO:0044539">
    <property type="term" value="P:long-chain fatty acid import into cell"/>
    <property type="evidence" value="ECO:0007669"/>
    <property type="project" value="TreeGrafter"/>
</dbReference>
<protein>
    <recommendedName>
        <fullName evidence="4">Long-chain-fatty-acid--CoA ligase</fullName>
    </recommendedName>
</protein>
<proteinExistence type="inferred from homology"/>
<reference evidence="7 8" key="1">
    <citation type="submission" date="2019-08" db="EMBL/GenBank/DDBJ databases">
        <title>A chromosome-level genome assembly, high-density linkage maps, and genome scans reveal the genomic architecture of hybrid incompatibilities underlying speciation via character displacement in darters (Percidae: Etheostominae).</title>
        <authorList>
            <person name="Moran R.L."/>
            <person name="Catchen J.M."/>
            <person name="Fuller R.C."/>
        </authorList>
    </citation>
    <scope>NUCLEOTIDE SEQUENCE [LARGE SCALE GENOMIC DNA]</scope>
    <source>
        <strain evidence="7">EspeVRDwgs_2016</strain>
        <tissue evidence="7">Muscle</tissue>
    </source>
</reference>
<evidence type="ECO:0000256" key="5">
    <source>
        <dbReference type="ARBA" id="ARBA00048666"/>
    </source>
</evidence>
<dbReference type="SUPFAM" id="SSF56801">
    <property type="entry name" value="Acetyl-CoA synthetase-like"/>
    <property type="match status" value="1"/>
</dbReference>
<evidence type="ECO:0000313" key="8">
    <source>
        <dbReference type="Proteomes" id="UP000327493"/>
    </source>
</evidence>
<dbReference type="GO" id="GO:0005789">
    <property type="term" value="C:endoplasmic reticulum membrane"/>
    <property type="evidence" value="ECO:0007669"/>
    <property type="project" value="TreeGrafter"/>
</dbReference>
<evidence type="ECO:0000259" key="6">
    <source>
        <dbReference type="Pfam" id="PF00501"/>
    </source>
</evidence>
<comment type="caution">
    <text evidence="7">The sequence shown here is derived from an EMBL/GenBank/DDBJ whole genome shotgun (WGS) entry which is preliminary data.</text>
</comment>
<organism evidence="7 8">
    <name type="scientific">Etheostoma spectabile</name>
    <name type="common">orangethroat darter</name>
    <dbReference type="NCBI Taxonomy" id="54343"/>
    <lineage>
        <taxon>Eukaryota</taxon>
        <taxon>Metazoa</taxon>
        <taxon>Chordata</taxon>
        <taxon>Craniata</taxon>
        <taxon>Vertebrata</taxon>
        <taxon>Euteleostomi</taxon>
        <taxon>Actinopterygii</taxon>
        <taxon>Neopterygii</taxon>
        <taxon>Teleostei</taxon>
        <taxon>Neoteleostei</taxon>
        <taxon>Acanthomorphata</taxon>
        <taxon>Eupercaria</taxon>
        <taxon>Perciformes</taxon>
        <taxon>Percoidei</taxon>
        <taxon>Percidae</taxon>
        <taxon>Etheostomatinae</taxon>
        <taxon>Etheostoma</taxon>
    </lineage>
</organism>
<comment type="catalytic activity">
    <reaction evidence="3">
        <text>a very long-chain fatty acid + ATP + CoA = a very long-chain fatty acyl-CoA + AMP + diphosphate</text>
        <dbReference type="Rhea" id="RHEA:54536"/>
        <dbReference type="ChEBI" id="CHEBI:30616"/>
        <dbReference type="ChEBI" id="CHEBI:33019"/>
        <dbReference type="ChEBI" id="CHEBI:57287"/>
        <dbReference type="ChEBI" id="CHEBI:58950"/>
        <dbReference type="ChEBI" id="CHEBI:138261"/>
        <dbReference type="ChEBI" id="CHEBI:456215"/>
    </reaction>
    <physiologicalReaction direction="left-to-right" evidence="3">
        <dbReference type="Rhea" id="RHEA:54537"/>
    </physiologicalReaction>
</comment>